<dbReference type="PROSITE" id="PS51175">
    <property type="entry name" value="CBM6"/>
    <property type="match status" value="2"/>
</dbReference>
<feature type="domain" description="CBM6" evidence="10">
    <location>
        <begin position="320"/>
        <end position="435"/>
    </location>
</feature>
<evidence type="ECO:0000256" key="3">
    <source>
        <dbReference type="ARBA" id="ARBA00022729"/>
    </source>
</evidence>
<keyword evidence="2" id="KW-0624">Polysaccharide degradation</keyword>
<evidence type="ECO:0000256" key="1">
    <source>
        <dbReference type="ARBA" id="ARBA00009865"/>
    </source>
</evidence>
<evidence type="ECO:0000256" key="9">
    <source>
        <dbReference type="SAM" id="SignalP"/>
    </source>
</evidence>
<dbReference type="InterPro" id="IPR052176">
    <property type="entry name" value="Glycosyl_Hydrlase_43_Enz"/>
</dbReference>
<dbReference type="SUPFAM" id="SSF49785">
    <property type="entry name" value="Galactose-binding domain-like"/>
    <property type="match status" value="2"/>
</dbReference>
<feature type="active site" description="Proton donor" evidence="7">
    <location>
        <position position="194"/>
    </location>
</feature>
<feature type="active site" description="Proton acceptor" evidence="7">
    <location>
        <position position="32"/>
    </location>
</feature>
<dbReference type="InterPro" id="IPR006710">
    <property type="entry name" value="Glyco_hydro_43"/>
</dbReference>
<name>A0A380RVM4_FIBSU</name>
<dbReference type="PROSITE" id="PS51257">
    <property type="entry name" value="PROKAR_LIPOPROTEIN"/>
    <property type="match status" value="1"/>
</dbReference>
<evidence type="ECO:0000256" key="5">
    <source>
        <dbReference type="ARBA" id="ARBA00023277"/>
    </source>
</evidence>
<dbReference type="PANTHER" id="PTHR43772:SF2">
    <property type="entry name" value="PUTATIVE (AFU_ORTHOLOGUE AFUA_2G04480)-RELATED"/>
    <property type="match status" value="1"/>
</dbReference>
<dbReference type="EMBL" id="UHJL01000001">
    <property type="protein sequence ID" value="SUQ19345.1"/>
    <property type="molecule type" value="Genomic_DNA"/>
</dbReference>
<proteinExistence type="inferred from homology"/>
<feature type="chain" id="PRO_5016830010" evidence="9">
    <location>
        <begin position="21"/>
        <end position="700"/>
    </location>
</feature>
<dbReference type="CDD" id="cd04080">
    <property type="entry name" value="CBM6_cellulase-like"/>
    <property type="match status" value="1"/>
</dbReference>
<evidence type="ECO:0000313" key="12">
    <source>
        <dbReference type="Proteomes" id="UP000255423"/>
    </source>
</evidence>
<keyword evidence="6" id="KW-0326">Glycosidase</keyword>
<dbReference type="PANTHER" id="PTHR43772">
    <property type="entry name" value="ENDO-1,4-BETA-XYLANASE"/>
    <property type="match status" value="1"/>
</dbReference>
<comment type="similarity">
    <text evidence="1">Belongs to the glycosyl hydrolase 43 family.</text>
</comment>
<sequence length="700" mass="77756">MFGKNLIISSVLALACTGFAQKIVITTNYTADPAPYVHGDTVYLYTTHDEDNADGFMMYDWLLHTSTDMVNWTSHGAVASLGDIKWTSKTNGAWAEQVIERDGKWFMYVPIHGNGISVLVADNPYGPFKEPLNKALVWQREHWNDIDPTVWIDDDGQAYMYWGNPELYMIKLNKDMISTQGSIVTYPKIKDYQEGPWVYKHGNNYYMTFASTCCAEGIGYAMSDKITGPWTYKGDIMPHSSRSNGNHPGIIDFKGKSYVFGLNYELWRYKSEKMGQKFQHKERRSVGLSEMKYNADGTIQKIDFWPDNGVAQLEDFDPYKRVEAETMSWGEDVRVRKSGTAGNTVITNLSEGKYTKISGVEFGDAGAESFSASVLNVKKASSITVRLDKVNGEIVGKAEFSADGLVTVPLTGAVGKHDVFFVFAGDFEADYWEFEDSKTAIPQSPFCKEKLKDAEAKCDVPVVGASVEGPANFIDFENYDVGGAGKAYYDMDTENQGKEYREDRVDIVKNGDGFAVGYTQKGEWLEYTVNVETSGTLPFELSYATGMESASVRFFMDNEPITDTLSLSGTDDFDTYATYKGKTTKELTKGEHVLKVLITSDYVNLDWIAFGKIDGDIMDKRNGTTGILPKFASDAANAFAKNAGVYKVFDLMGNMLGKVRLNAGASLTDIKAGLKTAGYHNGAYIVRNIVGKTVRINFGK</sequence>
<dbReference type="Proteomes" id="UP000255423">
    <property type="component" value="Unassembled WGS sequence"/>
</dbReference>
<dbReference type="InterPro" id="IPR006584">
    <property type="entry name" value="Cellulose-bd_IV"/>
</dbReference>
<dbReference type="CDD" id="cd04084">
    <property type="entry name" value="CBM6_xylanase-like"/>
    <property type="match status" value="1"/>
</dbReference>
<dbReference type="AlphaFoldDB" id="A0A380RVM4"/>
<evidence type="ECO:0000256" key="7">
    <source>
        <dbReference type="PIRSR" id="PIRSR606710-1"/>
    </source>
</evidence>
<dbReference type="RefSeq" id="WP_109572017.1">
    <property type="nucleotide sequence ID" value="NZ_UHJL01000001.1"/>
</dbReference>
<keyword evidence="5" id="KW-0119">Carbohydrate metabolism</keyword>
<dbReference type="SUPFAM" id="SSF75005">
    <property type="entry name" value="Arabinanase/levansucrase/invertase"/>
    <property type="match status" value="1"/>
</dbReference>
<accession>A0A380RVM4</accession>
<protein>
    <submittedName>
        <fullName evidence="11">Carbohydrate binding module (Family 6)</fullName>
    </submittedName>
</protein>
<evidence type="ECO:0000256" key="2">
    <source>
        <dbReference type="ARBA" id="ARBA00022651"/>
    </source>
</evidence>
<feature type="signal peptide" evidence="9">
    <location>
        <begin position="1"/>
        <end position="20"/>
    </location>
</feature>
<keyword evidence="4" id="KW-0378">Hydrolase</keyword>
<keyword evidence="2" id="KW-0858">Xylan degradation</keyword>
<dbReference type="Gene3D" id="2.115.10.20">
    <property type="entry name" value="Glycosyl hydrolase domain, family 43"/>
    <property type="match status" value="1"/>
</dbReference>
<evidence type="ECO:0000256" key="4">
    <source>
        <dbReference type="ARBA" id="ARBA00022801"/>
    </source>
</evidence>
<dbReference type="GO" id="GO:0004553">
    <property type="term" value="F:hydrolase activity, hydrolyzing O-glycosyl compounds"/>
    <property type="evidence" value="ECO:0007669"/>
    <property type="project" value="InterPro"/>
</dbReference>
<evidence type="ECO:0000313" key="11">
    <source>
        <dbReference type="EMBL" id="SUQ19345.1"/>
    </source>
</evidence>
<keyword evidence="3 9" id="KW-0732">Signal</keyword>
<dbReference type="Pfam" id="PF03422">
    <property type="entry name" value="CBM_6"/>
    <property type="match status" value="2"/>
</dbReference>
<dbReference type="GO" id="GO:0030246">
    <property type="term" value="F:carbohydrate binding"/>
    <property type="evidence" value="ECO:0007669"/>
    <property type="project" value="InterPro"/>
</dbReference>
<evidence type="ECO:0000256" key="6">
    <source>
        <dbReference type="ARBA" id="ARBA00023295"/>
    </source>
</evidence>
<dbReference type="SMART" id="SM00606">
    <property type="entry name" value="CBD_IV"/>
    <property type="match status" value="2"/>
</dbReference>
<gene>
    <name evidence="11" type="ORF">SAMN05661053_0576</name>
</gene>
<reference evidence="11 12" key="1">
    <citation type="submission" date="2017-08" db="EMBL/GenBank/DDBJ databases">
        <authorList>
            <person name="de Groot N.N."/>
        </authorList>
    </citation>
    <scope>NUCLEOTIDE SEQUENCE [LARGE SCALE GENOMIC DNA]</scope>
    <source>
        <strain evidence="11 12">HM2</strain>
    </source>
</reference>
<organism evidence="11 12">
    <name type="scientific">Fibrobacter succinogenes</name>
    <name type="common">Bacteroides succinogenes</name>
    <dbReference type="NCBI Taxonomy" id="833"/>
    <lineage>
        <taxon>Bacteria</taxon>
        <taxon>Pseudomonadati</taxon>
        <taxon>Fibrobacterota</taxon>
        <taxon>Fibrobacteria</taxon>
        <taxon>Fibrobacterales</taxon>
        <taxon>Fibrobacteraceae</taxon>
        <taxon>Fibrobacter</taxon>
    </lineage>
</organism>
<evidence type="ECO:0000256" key="8">
    <source>
        <dbReference type="PIRSR" id="PIRSR606710-2"/>
    </source>
</evidence>
<dbReference type="InterPro" id="IPR008979">
    <property type="entry name" value="Galactose-bd-like_sf"/>
</dbReference>
<evidence type="ECO:0000259" key="10">
    <source>
        <dbReference type="PROSITE" id="PS51175"/>
    </source>
</evidence>
<feature type="site" description="Important for catalytic activity, responsible for pKa modulation of the active site Glu and correct orientation of both the proton donor and substrate" evidence="8">
    <location>
        <position position="147"/>
    </location>
</feature>
<dbReference type="InterPro" id="IPR023296">
    <property type="entry name" value="Glyco_hydro_beta-prop_sf"/>
</dbReference>
<feature type="domain" description="CBM6" evidence="10">
    <location>
        <begin position="487"/>
        <end position="611"/>
    </location>
</feature>
<dbReference type="InterPro" id="IPR005084">
    <property type="entry name" value="CBM6"/>
</dbReference>
<dbReference type="Gene3D" id="2.60.120.260">
    <property type="entry name" value="Galactose-binding domain-like"/>
    <property type="match status" value="2"/>
</dbReference>
<dbReference type="GO" id="GO:0045493">
    <property type="term" value="P:xylan catabolic process"/>
    <property type="evidence" value="ECO:0007669"/>
    <property type="project" value="UniProtKB-KW"/>
</dbReference>
<dbReference type="Pfam" id="PF04616">
    <property type="entry name" value="Glyco_hydro_43"/>
    <property type="match status" value="1"/>
</dbReference>